<proteinExistence type="predicted"/>
<name>A0A165MZT0_EXIGL</name>
<reference evidence="1 2" key="1">
    <citation type="journal article" date="2016" name="Mol. Biol. Evol.">
        <title>Comparative Genomics of Early-Diverging Mushroom-Forming Fungi Provides Insights into the Origins of Lignocellulose Decay Capabilities.</title>
        <authorList>
            <person name="Nagy L.G."/>
            <person name="Riley R."/>
            <person name="Tritt A."/>
            <person name="Adam C."/>
            <person name="Daum C."/>
            <person name="Floudas D."/>
            <person name="Sun H."/>
            <person name="Yadav J.S."/>
            <person name="Pangilinan J."/>
            <person name="Larsson K.H."/>
            <person name="Matsuura K."/>
            <person name="Barry K."/>
            <person name="Labutti K."/>
            <person name="Kuo R."/>
            <person name="Ohm R.A."/>
            <person name="Bhattacharya S.S."/>
            <person name="Shirouzu T."/>
            <person name="Yoshinaga Y."/>
            <person name="Martin F.M."/>
            <person name="Grigoriev I.V."/>
            <person name="Hibbett D.S."/>
        </authorList>
    </citation>
    <scope>NUCLEOTIDE SEQUENCE [LARGE SCALE GENOMIC DNA]</scope>
    <source>
        <strain evidence="1 2">HHB12029</strain>
    </source>
</reference>
<dbReference type="EMBL" id="KV425904">
    <property type="protein sequence ID" value="KZV99995.1"/>
    <property type="molecule type" value="Genomic_DNA"/>
</dbReference>
<dbReference type="Proteomes" id="UP000077266">
    <property type="component" value="Unassembled WGS sequence"/>
</dbReference>
<gene>
    <name evidence="1" type="ORF">EXIGLDRAFT_723159</name>
</gene>
<dbReference type="AlphaFoldDB" id="A0A165MZT0"/>
<evidence type="ECO:0000313" key="1">
    <source>
        <dbReference type="EMBL" id="KZV99995.1"/>
    </source>
</evidence>
<protein>
    <submittedName>
        <fullName evidence="1">Uncharacterized protein</fullName>
    </submittedName>
</protein>
<organism evidence="1 2">
    <name type="scientific">Exidia glandulosa HHB12029</name>
    <dbReference type="NCBI Taxonomy" id="1314781"/>
    <lineage>
        <taxon>Eukaryota</taxon>
        <taxon>Fungi</taxon>
        <taxon>Dikarya</taxon>
        <taxon>Basidiomycota</taxon>
        <taxon>Agaricomycotina</taxon>
        <taxon>Agaricomycetes</taxon>
        <taxon>Auriculariales</taxon>
        <taxon>Exidiaceae</taxon>
        <taxon>Exidia</taxon>
    </lineage>
</organism>
<evidence type="ECO:0000313" key="2">
    <source>
        <dbReference type="Proteomes" id="UP000077266"/>
    </source>
</evidence>
<keyword evidence="2" id="KW-1185">Reference proteome</keyword>
<accession>A0A165MZT0</accession>
<dbReference type="InParanoid" id="A0A165MZT0"/>
<sequence>MACRPRCGGFEYSKYSDWTDRNVVLMLMWDANEIKSAKAAIPQPTTPSFYIPPILRDKCFVPFSLDISVGGPTICLARNVLELASTQLEEAFAGRCCSPNAEESAPTDVLHVTAICTPHLDGLEVTDAAVRYLAHRLQADVVIFDPVDLAKGPSGPFGEGA</sequence>